<dbReference type="Proteomes" id="UP001632037">
    <property type="component" value="Unassembled WGS sequence"/>
</dbReference>
<reference evidence="2 3" key="1">
    <citation type="submission" date="2024-09" db="EMBL/GenBank/DDBJ databases">
        <title>Genome sequencing and assembly of Phytophthora oleae, isolate VK10A, causative agent of rot of olive drupes.</title>
        <authorList>
            <person name="Conti Taguali S."/>
            <person name="Riolo M."/>
            <person name="La Spada F."/>
            <person name="Cacciola S.O."/>
            <person name="Dionisio G."/>
        </authorList>
    </citation>
    <scope>NUCLEOTIDE SEQUENCE [LARGE SCALE GENOMIC DNA]</scope>
    <source>
        <strain evidence="2 3">VK10A</strain>
    </source>
</reference>
<evidence type="ECO:0000313" key="2">
    <source>
        <dbReference type="EMBL" id="KAL3674331.1"/>
    </source>
</evidence>
<dbReference type="EMBL" id="JBIMZQ010000001">
    <property type="protein sequence ID" value="KAL3674331.1"/>
    <property type="molecule type" value="Genomic_DNA"/>
</dbReference>
<feature type="compositionally biased region" description="Basic and acidic residues" evidence="1">
    <location>
        <begin position="45"/>
        <end position="65"/>
    </location>
</feature>
<evidence type="ECO:0000256" key="1">
    <source>
        <dbReference type="SAM" id="MobiDB-lite"/>
    </source>
</evidence>
<evidence type="ECO:0000313" key="3">
    <source>
        <dbReference type="Proteomes" id="UP001632037"/>
    </source>
</evidence>
<dbReference type="AlphaFoldDB" id="A0ABD3G6M8"/>
<name>A0ABD3G6M8_9STRA</name>
<accession>A0ABD3G6M8</accession>
<feature type="region of interest" description="Disordered" evidence="1">
    <location>
        <begin position="1"/>
        <end position="100"/>
    </location>
</feature>
<organism evidence="2 3">
    <name type="scientific">Phytophthora oleae</name>
    <dbReference type="NCBI Taxonomy" id="2107226"/>
    <lineage>
        <taxon>Eukaryota</taxon>
        <taxon>Sar</taxon>
        <taxon>Stramenopiles</taxon>
        <taxon>Oomycota</taxon>
        <taxon>Peronosporomycetes</taxon>
        <taxon>Peronosporales</taxon>
        <taxon>Peronosporaceae</taxon>
        <taxon>Phytophthora</taxon>
    </lineage>
</organism>
<sequence length="132" mass="14196">MQGGYAGSKGAASDGRRATARSWPRRGPGLSGVQLLQDSEASDDEEKKEPSDDAETRGDAGRGEIEGEESQQDTTGDVWRELEESQSESNALHENSRGNRVEIAVEAQPSGTQAVVIHYDLLREHSASATNK</sequence>
<protein>
    <submittedName>
        <fullName evidence="2">Uncharacterized protein</fullName>
    </submittedName>
</protein>
<proteinExistence type="predicted"/>
<comment type="caution">
    <text evidence="2">The sequence shown here is derived from an EMBL/GenBank/DDBJ whole genome shotgun (WGS) entry which is preliminary data.</text>
</comment>
<keyword evidence="3" id="KW-1185">Reference proteome</keyword>
<gene>
    <name evidence="2" type="ORF">V7S43_000287</name>
</gene>